<dbReference type="GO" id="GO:0003723">
    <property type="term" value="F:RNA binding"/>
    <property type="evidence" value="ECO:0007669"/>
    <property type="project" value="UniProtKB-UniRule"/>
</dbReference>
<sequence>VDTARVDKAPTQKADESNDAADDDSATVVYRDPAAGLSGLTAEWVLRGEEQKLAKAVELINSEIENAEPGVEARVRIDPRFHRHIIGKQGATIAKIRAATECEVAVPKRGNDSHWVSITGTRANVELAMELIDEAIEERD</sequence>
<organism evidence="4 5">
    <name type="scientific">Coemansia guatemalensis</name>
    <dbReference type="NCBI Taxonomy" id="2761395"/>
    <lineage>
        <taxon>Eukaryota</taxon>
        <taxon>Fungi</taxon>
        <taxon>Fungi incertae sedis</taxon>
        <taxon>Zoopagomycota</taxon>
        <taxon>Kickxellomycotina</taxon>
        <taxon>Kickxellomycetes</taxon>
        <taxon>Kickxellales</taxon>
        <taxon>Kickxellaceae</taxon>
        <taxon>Coemansia</taxon>
    </lineage>
</organism>
<feature type="region of interest" description="Disordered" evidence="2">
    <location>
        <begin position="1"/>
        <end position="24"/>
    </location>
</feature>
<evidence type="ECO:0000256" key="2">
    <source>
        <dbReference type="SAM" id="MobiDB-lite"/>
    </source>
</evidence>
<dbReference type="InterPro" id="IPR004087">
    <property type="entry name" value="KH_dom"/>
</dbReference>
<dbReference type="SMART" id="SM00322">
    <property type="entry name" value="KH"/>
    <property type="match status" value="1"/>
</dbReference>
<feature type="compositionally biased region" description="Basic and acidic residues" evidence="2">
    <location>
        <begin position="1"/>
        <end position="16"/>
    </location>
</feature>
<dbReference type="Gene3D" id="3.30.1370.10">
    <property type="entry name" value="K Homology domain, type 1"/>
    <property type="match status" value="1"/>
</dbReference>
<dbReference type="Pfam" id="PF00013">
    <property type="entry name" value="KH_1"/>
    <property type="match status" value="1"/>
</dbReference>
<proteinExistence type="predicted"/>
<keyword evidence="5" id="KW-1185">Reference proteome</keyword>
<evidence type="ECO:0000313" key="4">
    <source>
        <dbReference type="EMBL" id="KAJ2803573.1"/>
    </source>
</evidence>
<evidence type="ECO:0000256" key="1">
    <source>
        <dbReference type="PROSITE-ProRule" id="PRU00117"/>
    </source>
</evidence>
<feature type="domain" description="K Homology" evidence="3">
    <location>
        <begin position="69"/>
        <end position="137"/>
    </location>
</feature>
<keyword evidence="1" id="KW-0694">RNA-binding</keyword>
<dbReference type="InterPro" id="IPR036612">
    <property type="entry name" value="KH_dom_type_1_sf"/>
</dbReference>
<gene>
    <name evidence="4" type="ORF">H4R20_002833</name>
</gene>
<reference evidence="4" key="1">
    <citation type="submission" date="2022-07" db="EMBL/GenBank/DDBJ databases">
        <title>Phylogenomic reconstructions and comparative analyses of Kickxellomycotina fungi.</title>
        <authorList>
            <person name="Reynolds N.K."/>
            <person name="Stajich J.E."/>
            <person name="Barry K."/>
            <person name="Grigoriev I.V."/>
            <person name="Crous P."/>
            <person name="Smith M.E."/>
        </authorList>
    </citation>
    <scope>NUCLEOTIDE SEQUENCE</scope>
    <source>
        <strain evidence="4">NRRL 1565</strain>
    </source>
</reference>
<protein>
    <recommendedName>
        <fullName evidence="3">K Homology domain-containing protein</fullName>
    </recommendedName>
</protein>
<dbReference type="SUPFAM" id="SSF54791">
    <property type="entry name" value="Eukaryotic type KH-domain (KH-domain type I)"/>
    <property type="match status" value="1"/>
</dbReference>
<feature type="non-terminal residue" evidence="4">
    <location>
        <position position="1"/>
    </location>
</feature>
<dbReference type="Proteomes" id="UP001140094">
    <property type="component" value="Unassembled WGS sequence"/>
</dbReference>
<evidence type="ECO:0000259" key="3">
    <source>
        <dbReference type="SMART" id="SM00322"/>
    </source>
</evidence>
<dbReference type="PROSITE" id="PS50084">
    <property type="entry name" value="KH_TYPE_1"/>
    <property type="match status" value="1"/>
</dbReference>
<name>A0A9W8HX55_9FUNG</name>
<accession>A0A9W8HX55</accession>
<dbReference type="OrthoDB" id="10027144at2759"/>
<dbReference type="AlphaFoldDB" id="A0A9W8HX55"/>
<dbReference type="InterPro" id="IPR004088">
    <property type="entry name" value="KH_dom_type_1"/>
</dbReference>
<comment type="caution">
    <text evidence="4">The sequence shown here is derived from an EMBL/GenBank/DDBJ whole genome shotgun (WGS) entry which is preliminary data.</text>
</comment>
<dbReference type="EMBL" id="JANBUO010000508">
    <property type="protein sequence ID" value="KAJ2803573.1"/>
    <property type="molecule type" value="Genomic_DNA"/>
</dbReference>
<evidence type="ECO:0000313" key="5">
    <source>
        <dbReference type="Proteomes" id="UP001140094"/>
    </source>
</evidence>